<evidence type="ECO:0000313" key="1">
    <source>
        <dbReference type="EMBL" id="CAK5080240.1"/>
    </source>
</evidence>
<dbReference type="EMBL" id="CAVMJV010000041">
    <property type="protein sequence ID" value="CAK5080240.1"/>
    <property type="molecule type" value="Genomic_DNA"/>
</dbReference>
<keyword evidence="2" id="KW-1185">Reference proteome</keyword>
<proteinExistence type="predicted"/>
<gene>
    <name evidence="1" type="ORF">MENTE1834_LOCUS27398</name>
</gene>
<name>A0ACB0ZMT6_MELEN</name>
<comment type="caution">
    <text evidence="1">The sequence shown here is derived from an EMBL/GenBank/DDBJ whole genome shotgun (WGS) entry which is preliminary data.</text>
</comment>
<protein>
    <submittedName>
        <fullName evidence="1">Uncharacterized protein</fullName>
    </submittedName>
</protein>
<dbReference type="Proteomes" id="UP001497535">
    <property type="component" value="Unassembled WGS sequence"/>
</dbReference>
<organism evidence="1 2">
    <name type="scientific">Meloidogyne enterolobii</name>
    <name type="common">Root-knot nematode worm</name>
    <name type="synonym">Meloidogyne mayaguensis</name>
    <dbReference type="NCBI Taxonomy" id="390850"/>
    <lineage>
        <taxon>Eukaryota</taxon>
        <taxon>Metazoa</taxon>
        <taxon>Ecdysozoa</taxon>
        <taxon>Nematoda</taxon>
        <taxon>Chromadorea</taxon>
        <taxon>Rhabditida</taxon>
        <taxon>Tylenchina</taxon>
        <taxon>Tylenchomorpha</taxon>
        <taxon>Tylenchoidea</taxon>
        <taxon>Meloidogynidae</taxon>
        <taxon>Meloidogyninae</taxon>
        <taxon>Meloidogyne</taxon>
    </lineage>
</organism>
<sequence>MKKLFALPYSLDFRAKIFFFSDQSCKARSNFLKNLLISKFPSVPSKSGIVSKSNFSMSACDAVSERKLAFCSIR</sequence>
<reference evidence="1" key="1">
    <citation type="submission" date="2023-11" db="EMBL/GenBank/DDBJ databases">
        <authorList>
            <person name="Poullet M."/>
        </authorList>
    </citation>
    <scope>NUCLEOTIDE SEQUENCE</scope>
    <source>
        <strain evidence="1">E1834</strain>
    </source>
</reference>
<accession>A0ACB0ZMT6</accession>
<evidence type="ECO:0000313" key="2">
    <source>
        <dbReference type="Proteomes" id="UP001497535"/>
    </source>
</evidence>